<evidence type="ECO:0000256" key="3">
    <source>
        <dbReference type="SAM" id="Coils"/>
    </source>
</evidence>
<feature type="domain" description="Multidrug resistance protein MdtA-like barrel-sandwich hybrid" evidence="6">
    <location>
        <begin position="496"/>
        <end position="685"/>
    </location>
</feature>
<gene>
    <name evidence="8" type="ORF">EI983_16820</name>
</gene>
<evidence type="ECO:0000256" key="5">
    <source>
        <dbReference type="SAM" id="Phobius"/>
    </source>
</evidence>
<dbReference type="OrthoDB" id="9806939at2"/>
<feature type="coiled-coil region" evidence="3">
    <location>
        <begin position="536"/>
        <end position="634"/>
    </location>
</feature>
<dbReference type="Proteomes" id="UP000428330">
    <property type="component" value="Chromosome"/>
</dbReference>
<dbReference type="InterPro" id="IPR058625">
    <property type="entry name" value="MdtA-like_BSH"/>
</dbReference>
<dbReference type="EMBL" id="CP034348">
    <property type="protein sequence ID" value="QGX99841.1"/>
    <property type="molecule type" value="Genomic_DNA"/>
</dbReference>
<feature type="compositionally biased region" description="Basic and acidic residues" evidence="4">
    <location>
        <begin position="334"/>
        <end position="345"/>
    </location>
</feature>
<sequence length="798" mass="87827">MSSPFSVSFANPSRVLGFAGELLSPLRILRLTIWPLAVFALIAGAYNWYDLQANLDRALSTFNFFQNLLISMVTANLISRLVMGMTMSYMGVPPHEFGLRLLFGVIPRFYVSTAAIQALDFPQQRVCYAAPLLTRLGLFAFGVLIWVLMRRGGTGAADAALVLGATGLGAFLFTANPLWRADGYMWMTAYFRMPDLREQSYRLLSLILRGKPIPEMLSRREIRGLLFYAVVSIVFTTVLILLILSTVAFALEEQFRGTGVVMFAAILAMVMAFLISRRSRGRERPVQKRRERAVETSRRGDISCYTTPKDISDEAEPDGSEAMAQQHTGKSNRKRQDAAKNRPDETSSELEDLLGQQAAPGDAAATADLDAELEKILGPSAAAPAPKSEFDEILDAALTALPAADPEPVAAAQAPAQSPAPRQGADGRRRQPPQSPPRASDNLDHVLKIGKARRTRGSRLRALLIWALLLGGIYWVAIQPYPFSVGGEFFVSPLERVQVRARTNGEITRIHVNEGDWVTEGQVLAELSDWEEAGTVALLEADLERLEAQLASLLEAPREEEIRVAEQDINAASAREAQALAEKNRQEGLVQAGAAAQKSLEEAETLLSLATAMREQAEARLALLKSDASESELAAARASIARKTEEIELSKLRLKHTKILAPADGQVVSAMQKIAVGTFLREGDLLAELTDSSVVMAEIEVPETEIDEASIGAEVTMKLWRRPDEVITGTVQRVAPVAEEREFGRVVRVIVEVPNPDGKISRNLTGYGKIIVDERPVWEVFSRVFIRFFKIEIWSWLP</sequence>
<dbReference type="AlphaFoldDB" id="A0A6I6IW33"/>
<feature type="transmembrane region" description="Helical" evidence="5">
    <location>
        <begin position="126"/>
        <end position="148"/>
    </location>
</feature>
<dbReference type="GO" id="GO:0030313">
    <property type="term" value="C:cell envelope"/>
    <property type="evidence" value="ECO:0007669"/>
    <property type="project" value="UniProtKB-SubCell"/>
</dbReference>
<proteinExistence type="predicted"/>
<keyword evidence="5" id="KW-0472">Membrane</keyword>
<feature type="transmembrane region" description="Helical" evidence="5">
    <location>
        <begin position="28"/>
        <end position="49"/>
    </location>
</feature>
<name>A0A6I6IW33_9RHOB</name>
<evidence type="ECO:0000256" key="4">
    <source>
        <dbReference type="SAM" id="MobiDB-lite"/>
    </source>
</evidence>
<comment type="subcellular location">
    <subcellularLocation>
        <location evidence="1">Cell envelope</location>
    </subcellularLocation>
</comment>
<organism evidence="8 9">
    <name type="scientific">Roseovarius faecimaris</name>
    <dbReference type="NCBI Taxonomy" id="2494550"/>
    <lineage>
        <taxon>Bacteria</taxon>
        <taxon>Pseudomonadati</taxon>
        <taxon>Pseudomonadota</taxon>
        <taxon>Alphaproteobacteria</taxon>
        <taxon>Rhodobacterales</taxon>
        <taxon>Roseobacteraceae</taxon>
        <taxon>Roseovarius</taxon>
    </lineage>
</organism>
<dbReference type="PANTHER" id="PTHR32347">
    <property type="entry name" value="EFFLUX SYSTEM COMPONENT YKNX-RELATED"/>
    <property type="match status" value="1"/>
</dbReference>
<dbReference type="KEGG" id="rom:EI983_16820"/>
<feature type="transmembrane region" description="Helical" evidence="5">
    <location>
        <begin position="460"/>
        <end position="478"/>
    </location>
</feature>
<feature type="compositionally biased region" description="Basic and acidic residues" evidence="4">
    <location>
        <begin position="284"/>
        <end position="301"/>
    </location>
</feature>
<feature type="transmembrane region" description="Helical" evidence="5">
    <location>
        <begin position="99"/>
        <end position="119"/>
    </location>
</feature>
<evidence type="ECO:0000313" key="9">
    <source>
        <dbReference type="Proteomes" id="UP000428330"/>
    </source>
</evidence>
<evidence type="ECO:0000256" key="1">
    <source>
        <dbReference type="ARBA" id="ARBA00004196"/>
    </source>
</evidence>
<feature type="region of interest" description="Disordered" evidence="4">
    <location>
        <begin position="407"/>
        <end position="445"/>
    </location>
</feature>
<reference evidence="9" key="1">
    <citation type="submission" date="2018-12" db="EMBL/GenBank/DDBJ databases">
        <title>Complete genome sequence of Roseovarius sp. MME-070.</title>
        <authorList>
            <person name="Nam Y.-D."/>
            <person name="Kang J."/>
            <person name="Chung W.-H."/>
            <person name="Park Y.S."/>
        </authorList>
    </citation>
    <scope>NUCLEOTIDE SEQUENCE [LARGE SCALE GENOMIC DNA]</scope>
    <source>
        <strain evidence="9">MME-070</strain>
    </source>
</reference>
<feature type="region of interest" description="Disordered" evidence="4">
    <location>
        <begin position="284"/>
        <end position="351"/>
    </location>
</feature>
<dbReference type="Pfam" id="PF25954">
    <property type="entry name" value="Beta-barrel_RND_2"/>
    <property type="match status" value="1"/>
</dbReference>
<dbReference type="Gene3D" id="2.40.50.100">
    <property type="match status" value="1"/>
</dbReference>
<feature type="domain" description="CusB-like beta-barrel" evidence="7">
    <location>
        <begin position="698"/>
        <end position="762"/>
    </location>
</feature>
<keyword evidence="5" id="KW-0812">Transmembrane</keyword>
<evidence type="ECO:0000259" key="6">
    <source>
        <dbReference type="Pfam" id="PF25917"/>
    </source>
</evidence>
<dbReference type="Pfam" id="PF25917">
    <property type="entry name" value="BSH_RND"/>
    <property type="match status" value="1"/>
</dbReference>
<keyword evidence="2 3" id="KW-0175">Coiled coil</keyword>
<feature type="transmembrane region" description="Helical" evidence="5">
    <location>
        <begin position="225"/>
        <end position="251"/>
    </location>
</feature>
<accession>A0A6I6IW33</accession>
<keyword evidence="9" id="KW-1185">Reference proteome</keyword>
<feature type="transmembrane region" description="Helical" evidence="5">
    <location>
        <begin position="61"/>
        <end position="79"/>
    </location>
</feature>
<dbReference type="Gene3D" id="2.40.30.170">
    <property type="match status" value="1"/>
</dbReference>
<feature type="transmembrane region" description="Helical" evidence="5">
    <location>
        <begin position="257"/>
        <end position="275"/>
    </location>
</feature>
<evidence type="ECO:0000256" key="2">
    <source>
        <dbReference type="ARBA" id="ARBA00023054"/>
    </source>
</evidence>
<dbReference type="PANTHER" id="PTHR32347:SF23">
    <property type="entry name" value="BLL5650 PROTEIN"/>
    <property type="match status" value="1"/>
</dbReference>
<feature type="compositionally biased region" description="Low complexity" evidence="4">
    <location>
        <begin position="407"/>
        <end position="424"/>
    </location>
</feature>
<evidence type="ECO:0000259" key="7">
    <source>
        <dbReference type="Pfam" id="PF25954"/>
    </source>
</evidence>
<evidence type="ECO:0000313" key="8">
    <source>
        <dbReference type="EMBL" id="QGX99841.1"/>
    </source>
</evidence>
<keyword evidence="5" id="KW-1133">Transmembrane helix</keyword>
<feature type="transmembrane region" description="Helical" evidence="5">
    <location>
        <begin position="160"/>
        <end position="179"/>
    </location>
</feature>
<dbReference type="RefSeq" id="WP_157708522.1">
    <property type="nucleotide sequence ID" value="NZ_CP034348.1"/>
</dbReference>
<dbReference type="InterPro" id="IPR050465">
    <property type="entry name" value="UPF0194_transport"/>
</dbReference>
<protein>
    <submittedName>
        <fullName evidence="8">HlyD family efflux transporter periplasmic adaptor subunit</fullName>
    </submittedName>
</protein>
<dbReference type="InterPro" id="IPR058792">
    <property type="entry name" value="Beta-barrel_RND_2"/>
</dbReference>
<dbReference type="SUPFAM" id="SSF111369">
    <property type="entry name" value="HlyD-like secretion proteins"/>
    <property type="match status" value="2"/>
</dbReference>